<name>A0A2Z4GI66_9BACT</name>
<dbReference type="KEGG" id="als:DJ013_20895"/>
<accession>A0A2Z4GI66</accession>
<organism evidence="1 2">
    <name type="scientific">Arcticibacterium luteifluviistationis</name>
    <dbReference type="NCBI Taxonomy" id="1784714"/>
    <lineage>
        <taxon>Bacteria</taxon>
        <taxon>Pseudomonadati</taxon>
        <taxon>Bacteroidota</taxon>
        <taxon>Cytophagia</taxon>
        <taxon>Cytophagales</taxon>
        <taxon>Leadbetterellaceae</taxon>
        <taxon>Arcticibacterium</taxon>
    </lineage>
</organism>
<evidence type="ECO:0000313" key="1">
    <source>
        <dbReference type="EMBL" id="AWW00504.1"/>
    </source>
</evidence>
<evidence type="ECO:0000313" key="2">
    <source>
        <dbReference type="Proteomes" id="UP000249873"/>
    </source>
</evidence>
<gene>
    <name evidence="1" type="ORF">DJ013_20895</name>
</gene>
<dbReference type="EMBL" id="CP029480">
    <property type="protein sequence ID" value="AWW00504.1"/>
    <property type="molecule type" value="Genomic_DNA"/>
</dbReference>
<reference evidence="1 2" key="1">
    <citation type="submission" date="2018-05" db="EMBL/GenBank/DDBJ databases">
        <title>Complete genome sequence of Arcticibacterium luteifluviistationis SM1504T, a cytophagaceae bacterium isolated from Arctic surface seawater.</title>
        <authorList>
            <person name="Li Y."/>
            <person name="Qin Q.-L."/>
        </authorList>
    </citation>
    <scope>NUCLEOTIDE SEQUENCE [LARGE SCALE GENOMIC DNA]</scope>
    <source>
        <strain evidence="1 2">SM1504</strain>
    </source>
</reference>
<dbReference type="AlphaFoldDB" id="A0A2Z4GI66"/>
<sequence>MIFLEGFLTSSASPIDTLSKNNDFQDVKHQLSGILKLGGYLNANSARTSFNSFKINGQLELGFGENLSLNIGVESHESWTNYSNDLNAVAEIRYFFDPIYKLKTGASFSGNYLAPSFSYTLNEGSLNELPFSFEDSPESNRPYETNYALGLKFGRQFQGFIDFGVFGGIENLQKRGQGSVNSGILKTYSYLALPIGNGDFNQLWKANLNQKVDNSYLLKFGVNDVLSVSKKGFFFHPKIAYEYGFGKSGLSVNLTAEAFNYRAKYLDVNDSEVSAESYLRQYILFFFSPELRYYVGHKGIEQGGSTLEGLYFKASAQVMTGTEEVKRQFWEYDKFSSFNMGLGLGAQKMLMGGMLLDAHAGIFNDNKLANNFFFGGGIDLYWVK</sequence>
<keyword evidence="2" id="KW-1185">Reference proteome</keyword>
<dbReference type="OrthoDB" id="10009229at2"/>
<protein>
    <submittedName>
        <fullName evidence="1">Uncharacterized protein</fullName>
    </submittedName>
</protein>
<proteinExistence type="predicted"/>
<dbReference type="Proteomes" id="UP000249873">
    <property type="component" value="Chromosome"/>
</dbReference>